<evidence type="ECO:0000256" key="7">
    <source>
        <dbReference type="ARBA" id="ARBA00022741"/>
    </source>
</evidence>
<keyword evidence="12" id="KW-0175">Coiled coil</keyword>
<keyword evidence="5" id="KW-0597">Phosphoprotein</keyword>
<evidence type="ECO:0000256" key="4">
    <source>
        <dbReference type="ARBA" id="ARBA00022475"/>
    </source>
</evidence>
<dbReference type="InterPro" id="IPR050398">
    <property type="entry name" value="HssS/ArlS-like"/>
</dbReference>
<protein>
    <recommendedName>
        <fullName evidence="3">histidine kinase</fullName>
        <ecNumber evidence="3">2.7.13.3</ecNumber>
    </recommendedName>
</protein>
<evidence type="ECO:0000256" key="3">
    <source>
        <dbReference type="ARBA" id="ARBA00012438"/>
    </source>
</evidence>
<dbReference type="PANTHER" id="PTHR45528:SF1">
    <property type="entry name" value="SENSOR HISTIDINE KINASE CPXA"/>
    <property type="match status" value="1"/>
</dbReference>
<keyword evidence="10" id="KW-0902">Two-component regulatory system</keyword>
<feature type="domain" description="Histidine kinase" evidence="14">
    <location>
        <begin position="115"/>
        <end position="334"/>
    </location>
</feature>
<dbReference type="PROSITE" id="PS50109">
    <property type="entry name" value="HIS_KIN"/>
    <property type="match status" value="1"/>
</dbReference>
<comment type="subcellular location">
    <subcellularLocation>
        <location evidence="2">Cell membrane</location>
        <topology evidence="2">Multi-pass membrane protein</topology>
    </subcellularLocation>
</comment>
<dbReference type="Proteomes" id="UP000478505">
    <property type="component" value="Unassembled WGS sequence"/>
</dbReference>
<dbReference type="GO" id="GO:0005886">
    <property type="term" value="C:plasma membrane"/>
    <property type="evidence" value="ECO:0007669"/>
    <property type="project" value="UniProtKB-SubCell"/>
</dbReference>
<gene>
    <name evidence="15" type="ORF">G3567_10275</name>
</gene>
<keyword evidence="6" id="KW-0808">Transferase</keyword>
<dbReference type="RefSeq" id="WP_164005242.1">
    <property type="nucleotide sequence ID" value="NZ_JAAIKD010000005.1"/>
</dbReference>
<accession>A0A6B3R5X7</accession>
<sequence>MLAISYVSFNTIAIWKPSDAMLQFGVLSILIFSLDYLNLFDVEELLLIGGYTTFSICMVSLAFPSIKSLSLKDQIEEEYSKSQKISDFKSANQNLKKENDTVKTKLSFLENKAKIYQHDLNNQLSSIESLVDLIELEDRYVNDGDADNDYLDLIKNTLKDSKEENENFFKNFSKEEIGKESYNKTNLNLNQLIKENIRKFSEKISSRNIQIDLELNAKECCILADKTILNTSFYNIFKYAIDFSNNNDSVKIITRNEDKLMIFELVNRSSGMSMIELESYFKNIKVYDFEDIQGNKGLGLAIARKNIELMDGNLRYSASKSLGFEFIVEFQLND</sequence>
<proteinExistence type="predicted"/>
<evidence type="ECO:0000259" key="14">
    <source>
        <dbReference type="PROSITE" id="PS50109"/>
    </source>
</evidence>
<evidence type="ECO:0000313" key="15">
    <source>
        <dbReference type="EMBL" id="NEV94527.1"/>
    </source>
</evidence>
<comment type="caution">
    <text evidence="15">The sequence shown here is derived from an EMBL/GenBank/DDBJ whole genome shotgun (WGS) entry which is preliminary data.</text>
</comment>
<keyword evidence="8 15" id="KW-0418">Kinase</keyword>
<comment type="catalytic activity">
    <reaction evidence="1">
        <text>ATP + protein L-histidine = ADP + protein N-phospho-L-histidine.</text>
        <dbReference type="EC" id="2.7.13.3"/>
    </reaction>
</comment>
<organism evidence="15 16">
    <name type="scientific">Psychroflexus aurantiacus</name>
    <dbReference type="NCBI Taxonomy" id="2709310"/>
    <lineage>
        <taxon>Bacteria</taxon>
        <taxon>Pseudomonadati</taxon>
        <taxon>Bacteroidota</taxon>
        <taxon>Flavobacteriia</taxon>
        <taxon>Flavobacteriales</taxon>
        <taxon>Flavobacteriaceae</taxon>
        <taxon>Psychroflexus</taxon>
    </lineage>
</organism>
<keyword evidence="7" id="KW-0547">Nucleotide-binding</keyword>
<dbReference type="EMBL" id="JAAIKD010000005">
    <property type="protein sequence ID" value="NEV94527.1"/>
    <property type="molecule type" value="Genomic_DNA"/>
</dbReference>
<dbReference type="InterPro" id="IPR036890">
    <property type="entry name" value="HATPase_C_sf"/>
</dbReference>
<dbReference type="GO" id="GO:0000160">
    <property type="term" value="P:phosphorelay signal transduction system"/>
    <property type="evidence" value="ECO:0007669"/>
    <property type="project" value="UniProtKB-KW"/>
</dbReference>
<dbReference type="Pfam" id="PF02518">
    <property type="entry name" value="HATPase_c"/>
    <property type="match status" value="1"/>
</dbReference>
<dbReference type="Gene3D" id="3.30.565.10">
    <property type="entry name" value="Histidine kinase-like ATPase, C-terminal domain"/>
    <property type="match status" value="1"/>
</dbReference>
<feature type="transmembrane region" description="Helical" evidence="13">
    <location>
        <begin position="20"/>
        <end position="39"/>
    </location>
</feature>
<evidence type="ECO:0000256" key="5">
    <source>
        <dbReference type="ARBA" id="ARBA00022553"/>
    </source>
</evidence>
<evidence type="ECO:0000256" key="1">
    <source>
        <dbReference type="ARBA" id="ARBA00000085"/>
    </source>
</evidence>
<evidence type="ECO:0000256" key="12">
    <source>
        <dbReference type="SAM" id="Coils"/>
    </source>
</evidence>
<evidence type="ECO:0000313" key="16">
    <source>
        <dbReference type="Proteomes" id="UP000478505"/>
    </source>
</evidence>
<evidence type="ECO:0000256" key="9">
    <source>
        <dbReference type="ARBA" id="ARBA00022840"/>
    </source>
</evidence>
<dbReference type="InterPro" id="IPR003594">
    <property type="entry name" value="HATPase_dom"/>
</dbReference>
<feature type="coiled-coil region" evidence="12">
    <location>
        <begin position="85"/>
        <end position="112"/>
    </location>
</feature>
<evidence type="ECO:0000256" key="10">
    <source>
        <dbReference type="ARBA" id="ARBA00023012"/>
    </source>
</evidence>
<keyword evidence="13" id="KW-0812">Transmembrane</keyword>
<dbReference type="EC" id="2.7.13.3" evidence="3"/>
<evidence type="ECO:0000256" key="8">
    <source>
        <dbReference type="ARBA" id="ARBA00022777"/>
    </source>
</evidence>
<dbReference type="AlphaFoldDB" id="A0A6B3R5X7"/>
<evidence type="ECO:0000256" key="11">
    <source>
        <dbReference type="ARBA" id="ARBA00023136"/>
    </source>
</evidence>
<reference evidence="15 16" key="1">
    <citation type="submission" date="2020-02" db="EMBL/GenBank/DDBJ databases">
        <title>Flavobacteriaceae Psychroflexus bacterium YR1-1, complete genome.</title>
        <authorList>
            <person name="Li Y."/>
            <person name="Wu S."/>
        </authorList>
    </citation>
    <scope>NUCLEOTIDE SEQUENCE [LARGE SCALE GENOMIC DNA]</scope>
    <source>
        <strain evidence="15 16">YR1-1</strain>
    </source>
</reference>
<keyword evidence="9" id="KW-0067">ATP-binding</keyword>
<keyword evidence="13" id="KW-1133">Transmembrane helix</keyword>
<dbReference type="PANTHER" id="PTHR45528">
    <property type="entry name" value="SENSOR HISTIDINE KINASE CPXA"/>
    <property type="match status" value="1"/>
</dbReference>
<keyword evidence="16" id="KW-1185">Reference proteome</keyword>
<evidence type="ECO:0000256" key="6">
    <source>
        <dbReference type="ARBA" id="ARBA00022679"/>
    </source>
</evidence>
<name>A0A6B3R5X7_9FLAO</name>
<dbReference type="SUPFAM" id="SSF55874">
    <property type="entry name" value="ATPase domain of HSP90 chaperone/DNA topoisomerase II/histidine kinase"/>
    <property type="match status" value="1"/>
</dbReference>
<keyword evidence="4" id="KW-1003">Cell membrane</keyword>
<dbReference type="InterPro" id="IPR005467">
    <property type="entry name" value="His_kinase_dom"/>
</dbReference>
<dbReference type="GO" id="GO:0005524">
    <property type="term" value="F:ATP binding"/>
    <property type="evidence" value="ECO:0007669"/>
    <property type="project" value="UniProtKB-KW"/>
</dbReference>
<keyword evidence="11 13" id="KW-0472">Membrane</keyword>
<evidence type="ECO:0000256" key="2">
    <source>
        <dbReference type="ARBA" id="ARBA00004651"/>
    </source>
</evidence>
<evidence type="ECO:0000256" key="13">
    <source>
        <dbReference type="SAM" id="Phobius"/>
    </source>
</evidence>
<dbReference type="GO" id="GO:0004673">
    <property type="term" value="F:protein histidine kinase activity"/>
    <property type="evidence" value="ECO:0007669"/>
    <property type="project" value="UniProtKB-EC"/>
</dbReference>
<feature type="transmembrane region" description="Helical" evidence="13">
    <location>
        <begin position="45"/>
        <end position="63"/>
    </location>
</feature>